<dbReference type="AlphaFoldDB" id="A0A6C0BQU8"/>
<evidence type="ECO:0000313" key="1">
    <source>
        <dbReference type="EMBL" id="QHS93633.1"/>
    </source>
</evidence>
<proteinExistence type="predicted"/>
<reference evidence="1" key="1">
    <citation type="journal article" date="2020" name="Nature">
        <title>Giant virus diversity and host interactions through global metagenomics.</title>
        <authorList>
            <person name="Schulz F."/>
            <person name="Roux S."/>
            <person name="Paez-Espino D."/>
            <person name="Jungbluth S."/>
            <person name="Walsh D.A."/>
            <person name="Denef V.J."/>
            <person name="McMahon K.D."/>
            <person name="Konstantinidis K.T."/>
            <person name="Eloe-Fadrosh E.A."/>
            <person name="Kyrpides N.C."/>
            <person name="Woyke T."/>
        </authorList>
    </citation>
    <scope>NUCLEOTIDE SEQUENCE</scope>
    <source>
        <strain evidence="1">GVMAG-M-3300018080-19</strain>
    </source>
</reference>
<name>A0A6C0BQU8_9ZZZZ</name>
<dbReference type="EMBL" id="MN739208">
    <property type="protein sequence ID" value="QHS93633.1"/>
    <property type="molecule type" value="Genomic_DNA"/>
</dbReference>
<sequence length="100" mass="12124">MERAMWVKWWSEDFKSKDLSPTQRQAMNLQFQKFMDVFFKYRQGHFNLLPFQFVYQKLTYALGLPYTGPSASIVFQPQLWDKIASECNWVDRLPCQWCQK</sequence>
<accession>A0A6C0BQU8</accession>
<organism evidence="1">
    <name type="scientific">viral metagenome</name>
    <dbReference type="NCBI Taxonomy" id="1070528"/>
    <lineage>
        <taxon>unclassified sequences</taxon>
        <taxon>metagenomes</taxon>
        <taxon>organismal metagenomes</taxon>
    </lineage>
</organism>
<protein>
    <submittedName>
        <fullName evidence="1">Uncharacterized protein</fullName>
    </submittedName>
</protein>